<dbReference type="Proteomes" id="UP000659388">
    <property type="component" value="Unassembled WGS sequence"/>
</dbReference>
<accession>A0A937F5C8</accession>
<name>A0A937F5C8_9BACT</name>
<protein>
    <submittedName>
        <fullName evidence="2">Uncharacterized protein</fullName>
    </submittedName>
</protein>
<keyword evidence="3" id="KW-1185">Reference proteome</keyword>
<evidence type="ECO:0000313" key="3">
    <source>
        <dbReference type="Proteomes" id="UP000659388"/>
    </source>
</evidence>
<dbReference type="AlphaFoldDB" id="A0A937F5C8"/>
<gene>
    <name evidence="2" type="ORF">JL102_11075</name>
</gene>
<evidence type="ECO:0000313" key="2">
    <source>
        <dbReference type="EMBL" id="MBL3656676.1"/>
    </source>
</evidence>
<dbReference type="EMBL" id="JAESIY010000005">
    <property type="protein sequence ID" value="MBL3656676.1"/>
    <property type="molecule type" value="Genomic_DNA"/>
</dbReference>
<comment type="caution">
    <text evidence="2">The sequence shown here is derived from an EMBL/GenBank/DDBJ whole genome shotgun (WGS) entry which is preliminary data.</text>
</comment>
<feature type="compositionally biased region" description="Acidic residues" evidence="1">
    <location>
        <begin position="51"/>
        <end position="62"/>
    </location>
</feature>
<organism evidence="2 3">
    <name type="scientific">Fulvivirga sediminis</name>
    <dbReference type="NCBI Taxonomy" id="2803949"/>
    <lineage>
        <taxon>Bacteria</taxon>
        <taxon>Pseudomonadati</taxon>
        <taxon>Bacteroidota</taxon>
        <taxon>Cytophagia</taxon>
        <taxon>Cytophagales</taxon>
        <taxon>Fulvivirgaceae</taxon>
        <taxon>Fulvivirga</taxon>
    </lineage>
</organism>
<sequence>MKTIVKNSAVIVLIFVCAVACESEDVKPIQKNDTQLSEFNSSQFLANDTGGGEDEEDPIIQD</sequence>
<reference evidence="2" key="1">
    <citation type="submission" date="2021-01" db="EMBL/GenBank/DDBJ databases">
        <title>Fulvivirga kasyanovii gen. nov., sp nov., a novel member of the phylum Bacteroidetes isolated from seawater in a mussel farm.</title>
        <authorList>
            <person name="Zhao L.-H."/>
            <person name="Wang Z.-J."/>
        </authorList>
    </citation>
    <scope>NUCLEOTIDE SEQUENCE</scope>
    <source>
        <strain evidence="2">2943</strain>
    </source>
</reference>
<evidence type="ECO:0000256" key="1">
    <source>
        <dbReference type="SAM" id="MobiDB-lite"/>
    </source>
</evidence>
<dbReference type="RefSeq" id="WP_202244461.1">
    <property type="nucleotide sequence ID" value="NZ_JAESIY010000005.1"/>
</dbReference>
<proteinExistence type="predicted"/>
<feature type="region of interest" description="Disordered" evidence="1">
    <location>
        <begin position="40"/>
        <end position="62"/>
    </location>
</feature>